<keyword evidence="2" id="KW-0808">Transferase</keyword>
<gene>
    <name evidence="2" type="ORF">AB7878_12645</name>
</gene>
<sequence>MSEESKLLKNLYEARFDKDAQIKKNEIWKVLCSDFFQKFVKRTDTVVDIGAGYCEFINHIQCSHKIAVDLNPDVAERANADIKVINESCTQISSLASNSVDCVFMSNFLEHLPSKELVLSTLRESQRILKPGGRVMILQPNIRFLPGEYWDYFDHHTALTDRSLAEALVLAGFEVSVCIPRFLPYTTKSRLPQSPWLVALYLRLPFFWRFLGKQAFLVGTVPA</sequence>
<accession>A0ABV4ASH4</accession>
<comment type="caution">
    <text evidence="2">The sequence shown here is derived from an EMBL/GenBank/DDBJ whole genome shotgun (WGS) entry which is preliminary data.</text>
</comment>
<dbReference type="EMBL" id="JBGBPY010000001">
    <property type="protein sequence ID" value="MEY2183267.1"/>
    <property type="molecule type" value="Genomic_DNA"/>
</dbReference>
<protein>
    <submittedName>
        <fullName evidence="2">Class I SAM-dependent methyltransferase</fullName>
        <ecNumber evidence="2">2.1.1.-</ecNumber>
    </submittedName>
</protein>
<dbReference type="CDD" id="cd02440">
    <property type="entry name" value="AdoMet_MTases"/>
    <property type="match status" value="1"/>
</dbReference>
<evidence type="ECO:0000259" key="1">
    <source>
        <dbReference type="Pfam" id="PF08241"/>
    </source>
</evidence>
<dbReference type="GO" id="GO:0008168">
    <property type="term" value="F:methyltransferase activity"/>
    <property type="evidence" value="ECO:0007669"/>
    <property type="project" value="UniProtKB-KW"/>
</dbReference>
<dbReference type="GO" id="GO:0032259">
    <property type="term" value="P:methylation"/>
    <property type="evidence" value="ECO:0007669"/>
    <property type="project" value="UniProtKB-KW"/>
</dbReference>
<dbReference type="SUPFAM" id="SSF53335">
    <property type="entry name" value="S-adenosyl-L-methionine-dependent methyltransferases"/>
    <property type="match status" value="1"/>
</dbReference>
<organism evidence="2 3">
    <name type="scientific">Rhodanobacter humi</name>
    <dbReference type="NCBI Taxonomy" id="1888173"/>
    <lineage>
        <taxon>Bacteria</taxon>
        <taxon>Pseudomonadati</taxon>
        <taxon>Pseudomonadota</taxon>
        <taxon>Gammaproteobacteria</taxon>
        <taxon>Lysobacterales</taxon>
        <taxon>Rhodanobacteraceae</taxon>
        <taxon>Rhodanobacter</taxon>
    </lineage>
</organism>
<feature type="domain" description="Methyltransferase type 11" evidence="1">
    <location>
        <begin position="47"/>
        <end position="137"/>
    </location>
</feature>
<keyword evidence="2" id="KW-0489">Methyltransferase</keyword>
<proteinExistence type="predicted"/>
<dbReference type="EC" id="2.1.1.-" evidence="2"/>
<dbReference type="Gene3D" id="3.40.50.150">
    <property type="entry name" value="Vaccinia Virus protein VP39"/>
    <property type="match status" value="1"/>
</dbReference>
<evidence type="ECO:0000313" key="2">
    <source>
        <dbReference type="EMBL" id="MEY2183267.1"/>
    </source>
</evidence>
<dbReference type="Pfam" id="PF08241">
    <property type="entry name" value="Methyltransf_11"/>
    <property type="match status" value="1"/>
</dbReference>
<dbReference type="PANTHER" id="PTHR43861">
    <property type="entry name" value="TRANS-ACONITATE 2-METHYLTRANSFERASE-RELATED"/>
    <property type="match status" value="1"/>
</dbReference>
<keyword evidence="3" id="KW-1185">Reference proteome</keyword>
<reference evidence="2 3" key="1">
    <citation type="submission" date="2024-07" db="EMBL/GenBank/DDBJ databases">
        <title>Molecular mechanisms and environmental adaptations of flagellar loss and biofilm growth of Rhodanobacter under environmental stress.</title>
        <authorList>
            <person name="Chen M."/>
        </authorList>
    </citation>
    <scope>NUCLEOTIDE SEQUENCE [LARGE SCALE GENOMIC DNA]</scope>
    <source>
        <strain evidence="2 3">RS22</strain>
    </source>
</reference>
<name>A0ABV4ASH4_9GAMM</name>
<dbReference type="InterPro" id="IPR013216">
    <property type="entry name" value="Methyltransf_11"/>
</dbReference>
<dbReference type="Proteomes" id="UP001562159">
    <property type="component" value="Unassembled WGS sequence"/>
</dbReference>
<evidence type="ECO:0000313" key="3">
    <source>
        <dbReference type="Proteomes" id="UP001562159"/>
    </source>
</evidence>
<dbReference type="InterPro" id="IPR029063">
    <property type="entry name" value="SAM-dependent_MTases_sf"/>
</dbReference>